<protein>
    <recommendedName>
        <fullName evidence="7">CTCK domain-containing protein</fullName>
    </recommendedName>
</protein>
<dbReference type="Gene3D" id="2.10.90.10">
    <property type="entry name" value="Cystine-knot cytokines"/>
    <property type="match status" value="1"/>
</dbReference>
<comment type="subcellular location">
    <subcellularLocation>
        <location evidence="1">Secreted</location>
    </subcellularLocation>
</comment>
<feature type="signal peptide" evidence="6">
    <location>
        <begin position="1"/>
        <end position="22"/>
    </location>
</feature>
<evidence type="ECO:0000256" key="5">
    <source>
        <dbReference type="PROSITE-ProRule" id="PRU00039"/>
    </source>
</evidence>
<dbReference type="PROSITE" id="PS01225">
    <property type="entry name" value="CTCK_2"/>
    <property type="match status" value="1"/>
</dbReference>
<keyword evidence="2" id="KW-0964">Secreted</keyword>
<dbReference type="EnsemblMetazoa" id="CLYHEMT007010.1">
    <property type="protein sequence ID" value="CLYHEMP007010.1"/>
    <property type="gene ID" value="CLYHEMG007010"/>
</dbReference>
<evidence type="ECO:0000256" key="6">
    <source>
        <dbReference type="SAM" id="SignalP"/>
    </source>
</evidence>
<organism evidence="8 9">
    <name type="scientific">Clytia hemisphaerica</name>
    <dbReference type="NCBI Taxonomy" id="252671"/>
    <lineage>
        <taxon>Eukaryota</taxon>
        <taxon>Metazoa</taxon>
        <taxon>Cnidaria</taxon>
        <taxon>Hydrozoa</taxon>
        <taxon>Hydroidolina</taxon>
        <taxon>Leptothecata</taxon>
        <taxon>Obeliida</taxon>
        <taxon>Clytiidae</taxon>
        <taxon>Clytia</taxon>
    </lineage>
</organism>
<dbReference type="Proteomes" id="UP000594262">
    <property type="component" value="Unplaced"/>
</dbReference>
<keyword evidence="4 5" id="KW-1015">Disulfide bond</keyword>
<accession>A0A7M5U6Z8</accession>
<evidence type="ECO:0000256" key="2">
    <source>
        <dbReference type="ARBA" id="ARBA00022525"/>
    </source>
</evidence>
<sequence>MTKMNSILQLVCLVTFISFCHSASLVRRSVDGSASTPCAVKKMRMKIYEPGCGVVTVITKGCHGYCTSSSMYTNDKDALAIDCKFCKPKKTIRKMTVMKCPMLSKKTKVIAYREAVSCQCDGCPS</sequence>
<dbReference type="InterPro" id="IPR029034">
    <property type="entry name" value="Cystine-knot_cytokine"/>
</dbReference>
<dbReference type="GO" id="GO:0005576">
    <property type="term" value="C:extracellular region"/>
    <property type="evidence" value="ECO:0007669"/>
    <property type="project" value="UniProtKB-SubCell"/>
</dbReference>
<evidence type="ECO:0000259" key="7">
    <source>
        <dbReference type="PROSITE" id="PS01225"/>
    </source>
</evidence>
<feature type="chain" id="PRO_5029798293" description="CTCK domain-containing protein" evidence="6">
    <location>
        <begin position="23"/>
        <end position="125"/>
    </location>
</feature>
<reference evidence="8" key="1">
    <citation type="submission" date="2021-01" db="UniProtKB">
        <authorList>
            <consortium name="EnsemblMetazoa"/>
        </authorList>
    </citation>
    <scope>IDENTIFICATION</scope>
</reference>
<dbReference type="AlphaFoldDB" id="A0A7M5U6Z8"/>
<evidence type="ECO:0000256" key="3">
    <source>
        <dbReference type="ARBA" id="ARBA00022729"/>
    </source>
</evidence>
<comment type="caution">
    <text evidence="5">Lacks conserved residue(s) required for the propagation of feature annotation.</text>
</comment>
<evidence type="ECO:0000313" key="9">
    <source>
        <dbReference type="Proteomes" id="UP000594262"/>
    </source>
</evidence>
<dbReference type="InterPro" id="IPR006207">
    <property type="entry name" value="Cys_knot_C"/>
</dbReference>
<dbReference type="SUPFAM" id="SSF57501">
    <property type="entry name" value="Cystine-knot cytokines"/>
    <property type="match status" value="1"/>
</dbReference>
<keyword evidence="9" id="KW-1185">Reference proteome</keyword>
<dbReference type="SMART" id="SM00041">
    <property type="entry name" value="CT"/>
    <property type="match status" value="1"/>
</dbReference>
<proteinExistence type="predicted"/>
<evidence type="ECO:0000256" key="4">
    <source>
        <dbReference type="ARBA" id="ARBA00023157"/>
    </source>
</evidence>
<dbReference type="OrthoDB" id="6035059at2759"/>
<dbReference type="Pfam" id="PF03045">
    <property type="entry name" value="DAN"/>
    <property type="match status" value="1"/>
</dbReference>
<feature type="disulfide bond" evidence="5">
    <location>
        <begin position="66"/>
        <end position="118"/>
    </location>
</feature>
<feature type="domain" description="CTCK" evidence="7">
    <location>
        <begin position="38"/>
        <end position="124"/>
    </location>
</feature>
<evidence type="ECO:0000256" key="1">
    <source>
        <dbReference type="ARBA" id="ARBA00004613"/>
    </source>
</evidence>
<name>A0A7M5U6Z8_9CNID</name>
<evidence type="ECO:0000313" key="8">
    <source>
        <dbReference type="EnsemblMetazoa" id="CLYHEMP007010.1"/>
    </source>
</evidence>
<keyword evidence="3 6" id="KW-0732">Signal</keyword>
<dbReference type="InterPro" id="IPR004133">
    <property type="entry name" value="DAN_dom"/>
</dbReference>